<dbReference type="InterPro" id="IPR000467">
    <property type="entry name" value="G_patch_dom"/>
</dbReference>
<dbReference type="InterPro" id="IPR054076">
    <property type="entry name" value="ZUO1-like_ZHD"/>
</dbReference>
<accession>A0A0G4LJK0</accession>
<keyword evidence="11" id="KW-0007">Acetylation</keyword>
<dbReference type="InterPro" id="IPR003604">
    <property type="entry name" value="Matrin/U1-like-C_Znf_C2H2"/>
</dbReference>
<feature type="compositionally biased region" description="Gly residues" evidence="17">
    <location>
        <begin position="1139"/>
        <end position="1155"/>
    </location>
</feature>
<dbReference type="EMBL" id="CVQI01013002">
    <property type="protein sequence ID" value="CRK22237.1"/>
    <property type="molecule type" value="Genomic_DNA"/>
</dbReference>
<evidence type="ECO:0000313" key="22">
    <source>
        <dbReference type="EMBL" id="CRK22237.1"/>
    </source>
</evidence>
<dbReference type="Pfam" id="PF12171">
    <property type="entry name" value="zf-C2H2_jaz"/>
    <property type="match status" value="1"/>
</dbReference>
<dbReference type="SMART" id="SM00414">
    <property type="entry name" value="H2A"/>
    <property type="match status" value="1"/>
</dbReference>
<feature type="region of interest" description="Disordered" evidence="17">
    <location>
        <begin position="1193"/>
        <end position="1217"/>
    </location>
</feature>
<dbReference type="GO" id="GO:0046982">
    <property type="term" value="F:protein heterodimerization activity"/>
    <property type="evidence" value="ECO:0007669"/>
    <property type="project" value="InterPro"/>
</dbReference>
<dbReference type="AlphaFoldDB" id="A0A0G4LJK0"/>
<dbReference type="InterPro" id="IPR051964">
    <property type="entry name" value="Chaperone_stress_response"/>
</dbReference>
<dbReference type="FunFam" id="1.10.20.10:FF:000008">
    <property type="entry name" value="Histone H2A"/>
    <property type="match status" value="1"/>
</dbReference>
<evidence type="ECO:0000256" key="17">
    <source>
        <dbReference type="SAM" id="MobiDB-lite"/>
    </source>
</evidence>
<dbReference type="Pfam" id="PF01424">
    <property type="entry name" value="R3H"/>
    <property type="match status" value="1"/>
</dbReference>
<dbReference type="PANTHER" id="PTHR44029">
    <property type="entry name" value="DNAJ HOMOLOG SUBFAMILY C MEMBER 21"/>
    <property type="match status" value="1"/>
</dbReference>
<evidence type="ECO:0000313" key="23">
    <source>
        <dbReference type="Proteomes" id="UP000045706"/>
    </source>
</evidence>
<evidence type="ECO:0000256" key="4">
    <source>
        <dbReference type="ARBA" id="ARBA00011538"/>
    </source>
</evidence>
<feature type="domain" description="G-patch" evidence="20">
    <location>
        <begin position="1174"/>
        <end position="1217"/>
    </location>
</feature>
<dbReference type="PROSITE" id="PS00046">
    <property type="entry name" value="HISTONE_H2A"/>
    <property type="match status" value="1"/>
</dbReference>
<feature type="domain" description="J" evidence="18">
    <location>
        <begin position="113"/>
        <end position="185"/>
    </location>
</feature>
<dbReference type="GO" id="GO:0030527">
    <property type="term" value="F:structural constituent of chromatin"/>
    <property type="evidence" value="ECO:0007669"/>
    <property type="project" value="InterPro"/>
</dbReference>
<dbReference type="SUPFAM" id="SSF47113">
    <property type="entry name" value="Histone-fold"/>
    <property type="match status" value="1"/>
</dbReference>
<evidence type="ECO:0000259" key="18">
    <source>
        <dbReference type="PROSITE" id="PS50076"/>
    </source>
</evidence>
<dbReference type="PROSITE" id="PS50157">
    <property type="entry name" value="ZINC_FINGER_C2H2_2"/>
    <property type="match status" value="1"/>
</dbReference>
<evidence type="ECO:0000256" key="7">
    <source>
        <dbReference type="ARBA" id="ARBA00022481"/>
    </source>
</evidence>
<feature type="compositionally biased region" description="Basic residues" evidence="17">
    <location>
        <begin position="826"/>
        <end position="836"/>
    </location>
</feature>
<keyword evidence="7" id="KW-0488">Methylation</keyword>
<evidence type="ECO:0000259" key="20">
    <source>
        <dbReference type="PROSITE" id="PS50174"/>
    </source>
</evidence>
<dbReference type="InterPro" id="IPR001374">
    <property type="entry name" value="R3H_dom"/>
</dbReference>
<dbReference type="GO" id="GO:0003677">
    <property type="term" value="F:DNA binding"/>
    <property type="evidence" value="ECO:0007669"/>
    <property type="project" value="UniProtKB-KW"/>
</dbReference>
<dbReference type="Gene3D" id="1.10.20.10">
    <property type="entry name" value="Histone, subunit A"/>
    <property type="match status" value="1"/>
</dbReference>
<feature type="region of interest" description="Disordered" evidence="17">
    <location>
        <begin position="810"/>
        <end position="848"/>
    </location>
</feature>
<dbReference type="GO" id="GO:0005634">
    <property type="term" value="C:nucleus"/>
    <property type="evidence" value="ECO:0007669"/>
    <property type="project" value="UniProtKB-SubCell"/>
</dbReference>
<keyword evidence="14" id="KW-0544">Nucleosome core</keyword>
<evidence type="ECO:0000256" key="13">
    <source>
        <dbReference type="ARBA" id="ARBA00023242"/>
    </source>
</evidence>
<keyword evidence="6" id="KW-0158">Chromosome</keyword>
<dbReference type="PROSITE" id="PS00028">
    <property type="entry name" value="ZINC_FINGER_C2H2_1"/>
    <property type="match status" value="1"/>
</dbReference>
<proteinExistence type="inferred from homology"/>
<dbReference type="CDD" id="cd00074">
    <property type="entry name" value="HFD_H2A"/>
    <property type="match status" value="1"/>
</dbReference>
<evidence type="ECO:0000256" key="15">
    <source>
        <dbReference type="PROSITE-ProRule" id="PRU00042"/>
    </source>
</evidence>
<feature type="region of interest" description="Disordered" evidence="17">
    <location>
        <begin position="880"/>
        <end position="922"/>
    </location>
</feature>
<evidence type="ECO:0000259" key="19">
    <source>
        <dbReference type="PROSITE" id="PS50157"/>
    </source>
</evidence>
<dbReference type="SUPFAM" id="SSF82708">
    <property type="entry name" value="R3H domain"/>
    <property type="match status" value="1"/>
</dbReference>
<sequence>MTGGGKSGGKASGSKNAQSRSSKAGLAFPVGRVHRLLRKGNYAQRVGAGAPVYLAAVLEYLAAEILELAGNAARDNKKTRIIPRHLQLAIRNDEELNKLLGHVTIAQGGVLPNIHQNLLPKKSGKTGKNQSQELIKKSYRRKALELHPDRNYDDVENATRRFAEIQSAYEVLSDPQERAWYDSHREAILRGADADDYDHPPEFNNIRLTSTEDILSLIRRFNSTVPFTDDPMGFYGILNETFAHLADEEDAVGDSNSIHRVDYPPFGESIDEYEPNVKAFYASWAGFSTAKTFAWKDKYRLSDAPDRRVRRAMEKENKKMRDDAIKEFNDAVRFLVTFARKRDPRYLPNSQTDAERQSALRNAAAAQAARSRAANMEKLTEDHLVPEWAQSRQDDADAGSFTQSEEESEVEHIECIVCDKTFKSEKSFEAHERSKKHLKAVQQLRRQMRAEDVDMNVEVLPGTSGWTAADLRDGDDQMVHSGDEEVRSVNGLDVPNDKPGKAKAKREKKAAREAAAQLEELDFIDGTRTTPGCSVMDRIIVCYVDDGLALDVLDIPTVFSLADEARSTAHGHTPWSAGTRLRNQPVSFVSAGAVDPLKQLEDQLQRLERELQSKAHDALDGLSRQAATSMLDVTSQQADIVSDLPTPMAVQGSTFDNPSASPWEGLGSTSNHAEEDYASQHKRPASPIFDSTATNDNTASVEASEVAVVPTEPPSSPLPFFIDTNGDPSHQYQRSVPEDIQQLSTLESSSDSSEEVILFRGRNKMGPKSRQIVPQKPNRPHKKQHKKPFDLRDIQKEVHQLVTDADIRGPVAVGTPVPSPNLPSKDRKKCQKHKVRANGNLRQTEGASTEREAILADYIANMRENGDDLGLITSQGHAKRDIGGSDMDMHVGNGLHSAQDDDKSGPSGDAASLAGSSKSIDDLDAMDYESKQREPHTRSTDNDFLLAKLLAAGEATDAYSSQDDEYDDLDFMEWGDPITKRTRKPKKGKLPVFNVSDSELEAVLQSTYNNDRLKKAERKKEREKLRAQGLLGKKGKPEDLRVKYPQGMGIEQIAQELESFLKNSQASLALPPMDNHARKVLHELANKFNIKSKSTGSGDQRRPTLYRTARTLQYSAVNFDQAIGRVGRKYFPRKDLGSRWGGGRGSARRGGGGQPDTGYRDGEVVGGSAPELGQENRGRAMLEKMGWSTGTALGSMDNKGILQPVEQKVKRGKAGLG</sequence>
<dbReference type="PRINTS" id="PR00625">
    <property type="entry name" value="JDOMAIN"/>
</dbReference>
<gene>
    <name evidence="22" type="ORF">BN1723_012620</name>
</gene>
<evidence type="ECO:0000256" key="12">
    <source>
        <dbReference type="ARBA" id="ARBA00023125"/>
    </source>
</evidence>
<name>A0A0G4LJK0_VERLO</name>
<feature type="domain" description="C2H2-type" evidence="19">
    <location>
        <begin position="413"/>
        <end position="437"/>
    </location>
</feature>
<feature type="compositionally biased region" description="Basic and acidic residues" evidence="17">
    <location>
        <begin position="880"/>
        <end position="889"/>
    </location>
</feature>
<dbReference type="InterPro" id="IPR001623">
    <property type="entry name" value="DnaJ_domain"/>
</dbReference>
<dbReference type="SUPFAM" id="SSF57667">
    <property type="entry name" value="beta-beta-alpha zinc fingers"/>
    <property type="match status" value="1"/>
</dbReference>
<keyword evidence="9 15" id="KW-0863">Zinc-finger</keyword>
<dbReference type="PANTHER" id="PTHR44029:SF1">
    <property type="entry name" value="DNAJ HOMOLOG SUBFAMILY C MEMBER 21"/>
    <property type="match status" value="1"/>
</dbReference>
<evidence type="ECO:0000259" key="21">
    <source>
        <dbReference type="PROSITE" id="PS51061"/>
    </source>
</evidence>
<dbReference type="InterPro" id="IPR032454">
    <property type="entry name" value="Histone_H2A_C"/>
</dbReference>
<keyword evidence="12" id="KW-0238">DNA-binding</keyword>
<evidence type="ECO:0000256" key="16">
    <source>
        <dbReference type="SAM" id="Coils"/>
    </source>
</evidence>
<dbReference type="Pfam" id="PF01585">
    <property type="entry name" value="G-patch"/>
    <property type="match status" value="1"/>
</dbReference>
<dbReference type="GO" id="GO:0008270">
    <property type="term" value="F:zinc ion binding"/>
    <property type="evidence" value="ECO:0007669"/>
    <property type="project" value="UniProtKB-KW"/>
</dbReference>
<dbReference type="SUPFAM" id="SSF46565">
    <property type="entry name" value="Chaperone J-domain"/>
    <property type="match status" value="1"/>
</dbReference>
<feature type="compositionally biased region" description="Gly residues" evidence="17">
    <location>
        <begin position="1"/>
        <end position="11"/>
    </location>
</feature>
<dbReference type="InterPro" id="IPR018253">
    <property type="entry name" value="DnaJ_domain_CS"/>
</dbReference>
<feature type="compositionally biased region" description="Low complexity" evidence="17">
    <location>
        <begin position="359"/>
        <end position="374"/>
    </location>
</feature>
<dbReference type="InterPro" id="IPR034082">
    <property type="entry name" value="R3H_G-patch"/>
</dbReference>
<feature type="region of interest" description="Disordered" evidence="17">
    <location>
        <begin position="766"/>
        <end position="788"/>
    </location>
</feature>
<feature type="domain" description="R3H" evidence="21">
    <location>
        <begin position="1047"/>
        <end position="1109"/>
    </location>
</feature>
<dbReference type="InterPro" id="IPR022755">
    <property type="entry name" value="Znf_C2H2_jaz"/>
</dbReference>
<organism evidence="22 23">
    <name type="scientific">Verticillium longisporum</name>
    <name type="common">Verticillium dahliae var. longisporum</name>
    <dbReference type="NCBI Taxonomy" id="100787"/>
    <lineage>
        <taxon>Eukaryota</taxon>
        <taxon>Fungi</taxon>
        <taxon>Dikarya</taxon>
        <taxon>Ascomycota</taxon>
        <taxon>Pezizomycotina</taxon>
        <taxon>Sordariomycetes</taxon>
        <taxon>Hypocreomycetidae</taxon>
        <taxon>Glomerellales</taxon>
        <taxon>Plectosphaerellaceae</taxon>
        <taxon>Verticillium</taxon>
    </lineage>
</organism>
<dbReference type="GO" id="GO:0000786">
    <property type="term" value="C:nucleosome"/>
    <property type="evidence" value="ECO:0007669"/>
    <property type="project" value="UniProtKB-KW"/>
</dbReference>
<keyword evidence="13" id="KW-0539">Nucleus</keyword>
<dbReference type="Pfam" id="PF16211">
    <property type="entry name" value="Histone_H2A_C"/>
    <property type="match status" value="1"/>
</dbReference>
<evidence type="ECO:0000256" key="1">
    <source>
        <dbReference type="ARBA" id="ARBA00004123"/>
    </source>
</evidence>
<dbReference type="Proteomes" id="UP000045706">
    <property type="component" value="Unassembled WGS sequence"/>
</dbReference>
<dbReference type="Gene3D" id="3.30.160.60">
    <property type="entry name" value="Classic Zinc Finger"/>
    <property type="match status" value="1"/>
</dbReference>
<comment type="subunit">
    <text evidence="4">The nucleosome is a histone octamer containing two molecules each of H2A, H2B, H3 and H4 assembled in one H3-H4 heterotetramer and two H2A-H2B heterodimers. The octamer wraps approximately 147 bp of DNA.</text>
</comment>
<keyword evidence="8" id="KW-0479">Metal-binding</keyword>
<dbReference type="InterPro" id="IPR036236">
    <property type="entry name" value="Znf_C2H2_sf"/>
</dbReference>
<comment type="similarity">
    <text evidence="3">Belongs to the histone H2A family.</text>
</comment>
<evidence type="ECO:0000256" key="3">
    <source>
        <dbReference type="ARBA" id="ARBA00010691"/>
    </source>
</evidence>
<dbReference type="InterPro" id="IPR036867">
    <property type="entry name" value="R3H_dom_sf"/>
</dbReference>
<evidence type="ECO:0000256" key="11">
    <source>
        <dbReference type="ARBA" id="ARBA00022990"/>
    </source>
</evidence>
<dbReference type="PRINTS" id="PR00620">
    <property type="entry name" value="HISTONEH2A"/>
</dbReference>
<dbReference type="PROSITE" id="PS50076">
    <property type="entry name" value="DNAJ_2"/>
    <property type="match status" value="1"/>
</dbReference>
<evidence type="ECO:0000256" key="2">
    <source>
        <dbReference type="ARBA" id="ARBA00004286"/>
    </source>
</evidence>
<feature type="region of interest" description="Disordered" evidence="17">
    <location>
        <begin position="1137"/>
        <end position="1179"/>
    </location>
</feature>
<reference evidence="23" key="1">
    <citation type="submission" date="2015-05" db="EMBL/GenBank/DDBJ databases">
        <authorList>
            <person name="Fogelqvist Johan"/>
        </authorList>
    </citation>
    <scope>NUCLEOTIDE SEQUENCE [LARGE SCALE GENOMIC DNA]</scope>
</reference>
<keyword evidence="16" id="KW-0175">Coiled coil</keyword>
<dbReference type="Pfam" id="PF21884">
    <property type="entry name" value="ZUO1-like_ZHD"/>
    <property type="match status" value="1"/>
</dbReference>
<dbReference type="PROSITE" id="PS50174">
    <property type="entry name" value="G_PATCH"/>
    <property type="match status" value="1"/>
</dbReference>
<dbReference type="SMART" id="SM00451">
    <property type="entry name" value="ZnF_U1"/>
    <property type="match status" value="1"/>
</dbReference>
<evidence type="ECO:0000256" key="6">
    <source>
        <dbReference type="ARBA" id="ARBA00022454"/>
    </source>
</evidence>
<dbReference type="CDD" id="cd06257">
    <property type="entry name" value="DnaJ"/>
    <property type="match status" value="1"/>
</dbReference>
<feature type="region of interest" description="Disordered" evidence="17">
    <location>
        <begin position="1"/>
        <end position="24"/>
    </location>
</feature>
<comment type="subcellular location">
    <subcellularLocation>
        <location evidence="2">Chromosome</location>
    </subcellularLocation>
    <subcellularLocation>
        <location evidence="1">Nucleus</location>
    </subcellularLocation>
</comment>
<dbReference type="GO" id="GO:0005737">
    <property type="term" value="C:cytoplasm"/>
    <property type="evidence" value="ECO:0007669"/>
    <property type="project" value="TreeGrafter"/>
</dbReference>
<dbReference type="Pfam" id="PF00125">
    <property type="entry name" value="Histone"/>
    <property type="match status" value="1"/>
</dbReference>
<dbReference type="InterPro" id="IPR009072">
    <property type="entry name" value="Histone-fold"/>
</dbReference>
<dbReference type="InterPro" id="IPR036869">
    <property type="entry name" value="J_dom_sf"/>
</dbReference>
<dbReference type="InterPro" id="IPR013087">
    <property type="entry name" value="Znf_C2H2_type"/>
</dbReference>
<dbReference type="InterPro" id="IPR002119">
    <property type="entry name" value="Histone_H2A"/>
</dbReference>
<feature type="region of interest" description="Disordered" evidence="17">
    <location>
        <begin position="663"/>
        <end position="690"/>
    </location>
</feature>
<evidence type="ECO:0000256" key="14">
    <source>
        <dbReference type="ARBA" id="ARBA00023269"/>
    </source>
</evidence>
<evidence type="ECO:0000256" key="8">
    <source>
        <dbReference type="ARBA" id="ARBA00022723"/>
    </source>
</evidence>
<dbReference type="InterPro" id="IPR032458">
    <property type="entry name" value="Histone_H2A_CS"/>
</dbReference>
<evidence type="ECO:0000256" key="9">
    <source>
        <dbReference type="ARBA" id="ARBA00022771"/>
    </source>
</evidence>
<feature type="coiled-coil region" evidence="16">
    <location>
        <begin position="590"/>
        <end position="617"/>
    </location>
</feature>
<dbReference type="SMART" id="SM00443">
    <property type="entry name" value="G_patch"/>
    <property type="match status" value="1"/>
</dbReference>
<protein>
    <recommendedName>
        <fullName evidence="5">Histone H2A</fullName>
    </recommendedName>
</protein>
<dbReference type="InterPro" id="IPR007125">
    <property type="entry name" value="H2A/H2B/H3"/>
</dbReference>
<dbReference type="SMART" id="SM00271">
    <property type="entry name" value="DnaJ"/>
    <property type="match status" value="1"/>
</dbReference>
<keyword evidence="10" id="KW-0862">Zinc</keyword>
<dbReference type="Gene3D" id="3.30.1370.50">
    <property type="entry name" value="R3H-like domain"/>
    <property type="match status" value="1"/>
</dbReference>
<dbReference type="PROSITE" id="PS51061">
    <property type="entry name" value="R3H"/>
    <property type="match status" value="1"/>
</dbReference>
<dbReference type="CDD" id="cd02646">
    <property type="entry name" value="R3H_G-patch"/>
    <property type="match status" value="1"/>
</dbReference>
<dbReference type="SMART" id="SM00393">
    <property type="entry name" value="R3H"/>
    <property type="match status" value="1"/>
</dbReference>
<dbReference type="PROSITE" id="PS00636">
    <property type="entry name" value="DNAJ_1"/>
    <property type="match status" value="1"/>
</dbReference>
<evidence type="ECO:0000256" key="5">
    <source>
        <dbReference type="ARBA" id="ARBA00017642"/>
    </source>
</evidence>
<dbReference type="Gene3D" id="1.10.287.110">
    <property type="entry name" value="DnaJ domain"/>
    <property type="match status" value="1"/>
</dbReference>
<evidence type="ECO:0000256" key="10">
    <source>
        <dbReference type="ARBA" id="ARBA00022833"/>
    </source>
</evidence>
<feature type="region of interest" description="Disordered" evidence="17">
    <location>
        <begin position="345"/>
        <end position="407"/>
    </location>
</feature>